<evidence type="ECO:0000256" key="1">
    <source>
        <dbReference type="ARBA" id="ARBA00022801"/>
    </source>
</evidence>
<accession>A0A6C2YTQ5</accession>
<proteinExistence type="predicted"/>
<evidence type="ECO:0000313" key="6">
    <source>
        <dbReference type="EMBL" id="VIP04804.1"/>
    </source>
</evidence>
<feature type="signal peptide" evidence="4">
    <location>
        <begin position="1"/>
        <end position="23"/>
    </location>
</feature>
<keyword evidence="2" id="KW-0442">Lipid degradation</keyword>
<gene>
    <name evidence="6" type="ORF">GMBLW1_43890</name>
</gene>
<organism evidence="6">
    <name type="scientific">Tuwongella immobilis</name>
    <dbReference type="NCBI Taxonomy" id="692036"/>
    <lineage>
        <taxon>Bacteria</taxon>
        <taxon>Pseudomonadati</taxon>
        <taxon>Planctomycetota</taxon>
        <taxon>Planctomycetia</taxon>
        <taxon>Gemmatales</taxon>
        <taxon>Gemmataceae</taxon>
        <taxon>Tuwongella</taxon>
    </lineage>
</organism>
<feature type="domain" description="PET hydrolase/cutinase-like" evidence="5">
    <location>
        <begin position="120"/>
        <end position="267"/>
    </location>
</feature>
<sequence length="326" mass="35850">MVHMRWLCWVAVLLLAIPNQAKAEYDPLKVGEKPTQAPINLDINDSKRSRKIPIKVYLPASREAAPVVLFSHGLGGSRDNGQYVAKHWSSRGYVVVMMQHLGSDESVWKSTGLGQRLAAMKTAASAENFRLRVQDVPAVIDQLTQWNQTTGHPLEKRMDLKKIGMSGHSFGAVTTQAVSGQRFPLGVSLTDPRITAALAMSPSTPKAGNPNTAFGSVSIPWLLMTGTNDTSPINDTTVESRMAVYPALPKGSKYELVLEGAEHSAFSDRGLLGDRAKRNPNHHRAILALSTAFWDAYLTGSPEARAWLDSDKVRTVLETKDRWQRK</sequence>
<keyword evidence="7" id="KW-1185">Reference proteome</keyword>
<dbReference type="GO" id="GO:0003847">
    <property type="term" value="F:1-alkyl-2-acetylglycerophosphocholine esterase activity"/>
    <property type="evidence" value="ECO:0007669"/>
    <property type="project" value="TreeGrafter"/>
</dbReference>
<keyword evidence="1 6" id="KW-0378">Hydrolase</keyword>
<evidence type="ECO:0000256" key="3">
    <source>
        <dbReference type="ARBA" id="ARBA00023098"/>
    </source>
</evidence>
<dbReference type="InParanoid" id="A0A6C2YTQ5"/>
<dbReference type="Proteomes" id="UP000464378">
    <property type="component" value="Chromosome"/>
</dbReference>
<dbReference type="Pfam" id="PF12740">
    <property type="entry name" value="PETase"/>
    <property type="match status" value="1"/>
</dbReference>
<dbReference type="Gene3D" id="3.40.50.1820">
    <property type="entry name" value="alpha/beta hydrolase"/>
    <property type="match status" value="1"/>
</dbReference>
<evidence type="ECO:0000313" key="7">
    <source>
        <dbReference type="Proteomes" id="UP000464378"/>
    </source>
</evidence>
<protein>
    <recommendedName>
        <fullName evidence="5">PET hydrolase/cutinase-like domain-containing protein</fullName>
    </recommendedName>
</protein>
<dbReference type="AlphaFoldDB" id="A0A6C2YTQ5"/>
<dbReference type="PANTHER" id="PTHR10272:SF0">
    <property type="entry name" value="PLATELET-ACTIVATING FACTOR ACETYLHYDROLASE"/>
    <property type="match status" value="1"/>
</dbReference>
<reference evidence="6" key="1">
    <citation type="submission" date="2019-04" db="EMBL/GenBank/DDBJ databases">
        <authorList>
            <consortium name="Science for Life Laboratories"/>
        </authorList>
    </citation>
    <scope>NUCLEOTIDE SEQUENCE</scope>
    <source>
        <strain evidence="6">MBLW1</strain>
    </source>
</reference>
<dbReference type="InterPro" id="IPR029058">
    <property type="entry name" value="AB_hydrolase_fold"/>
</dbReference>
<dbReference type="EMBL" id="LR586016">
    <property type="protein sequence ID" value="VIP04804.1"/>
    <property type="molecule type" value="Genomic_DNA"/>
</dbReference>
<evidence type="ECO:0000256" key="2">
    <source>
        <dbReference type="ARBA" id="ARBA00022963"/>
    </source>
</evidence>
<feature type="chain" id="PRO_5033879810" description="PET hydrolase/cutinase-like domain-containing protein" evidence="4">
    <location>
        <begin position="24"/>
        <end position="326"/>
    </location>
</feature>
<evidence type="ECO:0000259" key="5">
    <source>
        <dbReference type="Pfam" id="PF12740"/>
    </source>
</evidence>
<dbReference type="InterPro" id="IPR041127">
    <property type="entry name" value="PET_hydrolase/cutinase-like"/>
</dbReference>
<keyword evidence="3" id="KW-0443">Lipid metabolism</keyword>
<keyword evidence="4" id="KW-0732">Signal</keyword>
<dbReference type="GO" id="GO:0016042">
    <property type="term" value="P:lipid catabolic process"/>
    <property type="evidence" value="ECO:0007669"/>
    <property type="project" value="UniProtKB-KW"/>
</dbReference>
<dbReference type="PANTHER" id="PTHR10272">
    <property type="entry name" value="PLATELET-ACTIVATING FACTOR ACETYLHYDROLASE"/>
    <property type="match status" value="1"/>
</dbReference>
<dbReference type="EMBL" id="LR593887">
    <property type="protein sequence ID" value="VTS06968.1"/>
    <property type="molecule type" value="Genomic_DNA"/>
</dbReference>
<name>A0A6C2YTQ5_9BACT</name>
<dbReference type="KEGG" id="tim:GMBLW1_43890"/>
<evidence type="ECO:0000256" key="4">
    <source>
        <dbReference type="SAM" id="SignalP"/>
    </source>
</evidence>
<dbReference type="SUPFAM" id="SSF53474">
    <property type="entry name" value="alpha/beta-Hydrolases"/>
    <property type="match status" value="1"/>
</dbReference>